<accession>A0ABU2ZQ88</accession>
<evidence type="ECO:0000256" key="1">
    <source>
        <dbReference type="SAM" id="Phobius"/>
    </source>
</evidence>
<dbReference type="RefSeq" id="WP_311368235.1">
    <property type="nucleotide sequence ID" value="NZ_JAVRHX010000001.1"/>
</dbReference>
<keyword evidence="1" id="KW-0812">Transmembrane</keyword>
<feature type="transmembrane region" description="Helical" evidence="1">
    <location>
        <begin position="12"/>
        <end position="36"/>
    </location>
</feature>
<keyword evidence="1" id="KW-0472">Membrane</keyword>
<dbReference type="Proteomes" id="UP001253545">
    <property type="component" value="Unassembled WGS sequence"/>
</dbReference>
<reference evidence="2 3" key="1">
    <citation type="submission" date="2023-09" db="EMBL/GenBank/DDBJ databases">
        <authorList>
            <person name="Rey-Velasco X."/>
        </authorList>
    </citation>
    <scope>NUCLEOTIDE SEQUENCE [LARGE SCALE GENOMIC DNA]</scope>
    <source>
        <strain evidence="2 3">P117</strain>
    </source>
</reference>
<proteinExistence type="predicted"/>
<comment type="caution">
    <text evidence="2">The sequence shown here is derived from an EMBL/GenBank/DDBJ whole genome shotgun (WGS) entry which is preliminary data.</text>
</comment>
<organism evidence="2 3">
    <name type="scientific">Glaciecola petra</name>
    <dbReference type="NCBI Taxonomy" id="3075602"/>
    <lineage>
        <taxon>Bacteria</taxon>
        <taxon>Pseudomonadati</taxon>
        <taxon>Pseudomonadota</taxon>
        <taxon>Gammaproteobacteria</taxon>
        <taxon>Alteromonadales</taxon>
        <taxon>Alteromonadaceae</taxon>
        <taxon>Glaciecola</taxon>
    </lineage>
</organism>
<sequence>MSDQSEFKEVFNWWYFFGIVGALVAFPLLHIIAWVLRTIFI</sequence>
<keyword evidence="1" id="KW-1133">Transmembrane helix</keyword>
<protein>
    <submittedName>
        <fullName evidence="2">Uncharacterized protein</fullName>
    </submittedName>
</protein>
<evidence type="ECO:0000313" key="3">
    <source>
        <dbReference type="Proteomes" id="UP001253545"/>
    </source>
</evidence>
<evidence type="ECO:0000313" key="2">
    <source>
        <dbReference type="EMBL" id="MDT0594777.1"/>
    </source>
</evidence>
<keyword evidence="3" id="KW-1185">Reference proteome</keyword>
<gene>
    <name evidence="2" type="ORF">RM552_07995</name>
</gene>
<name>A0ABU2ZQ88_9ALTE</name>
<dbReference type="EMBL" id="JAVRHX010000001">
    <property type="protein sequence ID" value="MDT0594777.1"/>
    <property type="molecule type" value="Genomic_DNA"/>
</dbReference>